<dbReference type="AlphaFoldDB" id="A0A7Y9J9W8"/>
<keyword evidence="9" id="KW-1185">Reference proteome</keyword>
<evidence type="ECO:0000256" key="5">
    <source>
        <dbReference type="ARBA" id="ARBA00023136"/>
    </source>
</evidence>
<evidence type="ECO:0000256" key="1">
    <source>
        <dbReference type="ARBA" id="ARBA00004162"/>
    </source>
</evidence>
<feature type="transmembrane region" description="Helical" evidence="6">
    <location>
        <begin position="42"/>
        <end position="66"/>
    </location>
</feature>
<protein>
    <submittedName>
        <fullName evidence="8">Phage shock protein PspC (Stress-responsive transcriptional regulator)</fullName>
    </submittedName>
</protein>
<feature type="domain" description="Phage shock protein PspC N-terminal" evidence="7">
    <location>
        <begin position="11"/>
        <end position="69"/>
    </location>
</feature>
<keyword evidence="4 6" id="KW-1133">Transmembrane helix</keyword>
<evidence type="ECO:0000313" key="9">
    <source>
        <dbReference type="Proteomes" id="UP000535511"/>
    </source>
</evidence>
<keyword evidence="3 6" id="KW-0812">Transmembrane</keyword>
<proteinExistence type="predicted"/>
<dbReference type="RefSeq" id="WP_179662628.1">
    <property type="nucleotide sequence ID" value="NZ_JACCBG010000001.1"/>
</dbReference>
<dbReference type="InterPro" id="IPR007168">
    <property type="entry name" value="Phageshock_PspC_N"/>
</dbReference>
<reference evidence="8 9" key="1">
    <citation type="submission" date="2020-07" db="EMBL/GenBank/DDBJ databases">
        <title>Sequencing the genomes of 1000 actinobacteria strains.</title>
        <authorList>
            <person name="Klenk H.-P."/>
        </authorList>
    </citation>
    <scope>NUCLEOTIDE SEQUENCE [LARGE SCALE GENOMIC DNA]</scope>
    <source>
        <strain evidence="8 9">DSM 21350</strain>
    </source>
</reference>
<evidence type="ECO:0000256" key="6">
    <source>
        <dbReference type="SAM" id="Phobius"/>
    </source>
</evidence>
<comment type="caution">
    <text evidence="8">The sequence shown here is derived from an EMBL/GenBank/DDBJ whole genome shotgun (WGS) entry which is preliminary data.</text>
</comment>
<dbReference type="PANTHER" id="PTHR33885">
    <property type="entry name" value="PHAGE SHOCK PROTEIN C"/>
    <property type="match status" value="1"/>
</dbReference>
<organism evidence="8 9">
    <name type="scientific">Nocardioides panaciterrulae</name>
    <dbReference type="NCBI Taxonomy" id="661492"/>
    <lineage>
        <taxon>Bacteria</taxon>
        <taxon>Bacillati</taxon>
        <taxon>Actinomycetota</taxon>
        <taxon>Actinomycetes</taxon>
        <taxon>Propionibacteriales</taxon>
        <taxon>Nocardioidaceae</taxon>
        <taxon>Nocardioides</taxon>
    </lineage>
</organism>
<dbReference type="Pfam" id="PF04024">
    <property type="entry name" value="PspC"/>
    <property type="match status" value="1"/>
</dbReference>
<gene>
    <name evidence="8" type="ORF">BJZ21_000876</name>
</gene>
<evidence type="ECO:0000256" key="3">
    <source>
        <dbReference type="ARBA" id="ARBA00022692"/>
    </source>
</evidence>
<name>A0A7Y9J9W8_9ACTN</name>
<dbReference type="GO" id="GO:0005886">
    <property type="term" value="C:plasma membrane"/>
    <property type="evidence" value="ECO:0007669"/>
    <property type="project" value="UniProtKB-SubCell"/>
</dbReference>
<keyword evidence="2" id="KW-1003">Cell membrane</keyword>
<dbReference type="InterPro" id="IPR052027">
    <property type="entry name" value="PspC"/>
</dbReference>
<evidence type="ECO:0000259" key="7">
    <source>
        <dbReference type="Pfam" id="PF04024"/>
    </source>
</evidence>
<dbReference type="Proteomes" id="UP000535511">
    <property type="component" value="Unassembled WGS sequence"/>
</dbReference>
<sequence length="69" mass="7322">MSNAHPTPHPRRLARSREDRMVAGVCAGVADHLGVDVTLVRVLTVVATVLGFGSVLVAYLAAWVLMPEA</sequence>
<evidence type="ECO:0000256" key="4">
    <source>
        <dbReference type="ARBA" id="ARBA00022989"/>
    </source>
</evidence>
<keyword evidence="5 6" id="KW-0472">Membrane</keyword>
<evidence type="ECO:0000256" key="2">
    <source>
        <dbReference type="ARBA" id="ARBA00022475"/>
    </source>
</evidence>
<evidence type="ECO:0000313" key="8">
    <source>
        <dbReference type="EMBL" id="NYD40793.1"/>
    </source>
</evidence>
<accession>A0A7Y9J9W8</accession>
<dbReference type="PANTHER" id="PTHR33885:SF3">
    <property type="entry name" value="PHAGE SHOCK PROTEIN C"/>
    <property type="match status" value="1"/>
</dbReference>
<comment type="subcellular location">
    <subcellularLocation>
        <location evidence="1">Cell membrane</location>
        <topology evidence="1">Single-pass membrane protein</topology>
    </subcellularLocation>
</comment>
<dbReference type="EMBL" id="JACCBG010000001">
    <property type="protein sequence ID" value="NYD40793.1"/>
    <property type="molecule type" value="Genomic_DNA"/>
</dbReference>